<organism evidence="10 11">
    <name type="scientific">Candidatus Aveggerthella stercoripullorum</name>
    <dbReference type="NCBI Taxonomy" id="2840688"/>
    <lineage>
        <taxon>Bacteria</taxon>
        <taxon>Bacillati</taxon>
        <taxon>Actinomycetota</taxon>
        <taxon>Coriobacteriia</taxon>
        <taxon>Eggerthellales</taxon>
        <taxon>Eggerthellaceae</taxon>
        <taxon>Eggerthellaceae incertae sedis</taxon>
        <taxon>Candidatus Aveggerthella</taxon>
    </lineage>
</organism>
<dbReference type="HAMAP" id="MF_00201">
    <property type="entry name" value="RecO"/>
    <property type="match status" value="1"/>
</dbReference>
<reference evidence="10" key="1">
    <citation type="submission" date="2020-10" db="EMBL/GenBank/DDBJ databases">
        <authorList>
            <person name="Gilroy R."/>
        </authorList>
    </citation>
    <scope>NUCLEOTIDE SEQUENCE</scope>
    <source>
        <strain evidence="10">ChiGjej1B1-2707</strain>
    </source>
</reference>
<evidence type="ECO:0000313" key="10">
    <source>
        <dbReference type="EMBL" id="HIR01463.1"/>
    </source>
</evidence>
<dbReference type="Pfam" id="PF11967">
    <property type="entry name" value="RecO_N"/>
    <property type="match status" value="1"/>
</dbReference>
<evidence type="ECO:0000256" key="2">
    <source>
        <dbReference type="ARBA" id="ARBA00007452"/>
    </source>
</evidence>
<keyword evidence="4 8" id="KW-0227">DNA damage</keyword>
<evidence type="ECO:0000313" key="11">
    <source>
        <dbReference type="Proteomes" id="UP000824261"/>
    </source>
</evidence>
<accession>A0A9D1A0L5</accession>
<comment type="similarity">
    <text evidence="2 8">Belongs to the RecO family.</text>
</comment>
<dbReference type="NCBIfam" id="TIGR00613">
    <property type="entry name" value="reco"/>
    <property type="match status" value="1"/>
</dbReference>
<dbReference type="InterPro" id="IPR012340">
    <property type="entry name" value="NA-bd_OB-fold"/>
</dbReference>
<evidence type="ECO:0000256" key="1">
    <source>
        <dbReference type="ARBA" id="ARBA00003065"/>
    </source>
</evidence>
<dbReference type="EMBL" id="DVGB01000055">
    <property type="protein sequence ID" value="HIR01463.1"/>
    <property type="molecule type" value="Genomic_DNA"/>
</dbReference>
<dbReference type="Gene3D" id="2.40.50.140">
    <property type="entry name" value="Nucleic acid-binding proteins"/>
    <property type="match status" value="1"/>
</dbReference>
<dbReference type="GO" id="GO:0006310">
    <property type="term" value="P:DNA recombination"/>
    <property type="evidence" value="ECO:0007669"/>
    <property type="project" value="UniProtKB-UniRule"/>
</dbReference>
<dbReference type="PANTHER" id="PTHR33991:SF1">
    <property type="entry name" value="DNA REPAIR PROTEIN RECO"/>
    <property type="match status" value="1"/>
</dbReference>
<keyword evidence="6 8" id="KW-0234">DNA repair</keyword>
<feature type="domain" description="DNA replication/recombination mediator RecO N-terminal" evidence="9">
    <location>
        <begin position="7"/>
        <end position="80"/>
    </location>
</feature>
<dbReference type="AlphaFoldDB" id="A0A9D1A0L5"/>
<proteinExistence type="inferred from homology"/>
<evidence type="ECO:0000256" key="7">
    <source>
        <dbReference type="ARBA" id="ARBA00033409"/>
    </source>
</evidence>
<evidence type="ECO:0000256" key="3">
    <source>
        <dbReference type="ARBA" id="ARBA00021310"/>
    </source>
</evidence>
<dbReference type="SUPFAM" id="SSF57863">
    <property type="entry name" value="ArfGap/RecO-like zinc finger"/>
    <property type="match status" value="1"/>
</dbReference>
<protein>
    <recommendedName>
        <fullName evidence="3 8">DNA repair protein RecO</fullName>
    </recommendedName>
    <alternativeName>
        <fullName evidence="7 8">Recombination protein O</fullName>
    </alternativeName>
</protein>
<dbReference type="PANTHER" id="PTHR33991">
    <property type="entry name" value="DNA REPAIR PROTEIN RECO"/>
    <property type="match status" value="1"/>
</dbReference>
<dbReference type="Proteomes" id="UP000824261">
    <property type="component" value="Unassembled WGS sequence"/>
</dbReference>
<comment type="function">
    <text evidence="1 8">Involved in DNA repair and RecF pathway recombination.</text>
</comment>
<evidence type="ECO:0000256" key="4">
    <source>
        <dbReference type="ARBA" id="ARBA00022763"/>
    </source>
</evidence>
<evidence type="ECO:0000259" key="9">
    <source>
        <dbReference type="Pfam" id="PF11967"/>
    </source>
</evidence>
<dbReference type="InterPro" id="IPR022572">
    <property type="entry name" value="DNA_rep/recomb_RecO_N"/>
</dbReference>
<name>A0A9D1A0L5_9ACTN</name>
<evidence type="ECO:0000256" key="6">
    <source>
        <dbReference type="ARBA" id="ARBA00023204"/>
    </source>
</evidence>
<evidence type="ECO:0000256" key="8">
    <source>
        <dbReference type="HAMAP-Rule" id="MF_00201"/>
    </source>
</evidence>
<dbReference type="InterPro" id="IPR037278">
    <property type="entry name" value="ARFGAP/RecO"/>
</dbReference>
<gene>
    <name evidence="8 10" type="primary">recO</name>
    <name evidence="10" type="ORF">IAA69_04295</name>
</gene>
<dbReference type="GO" id="GO:0043590">
    <property type="term" value="C:bacterial nucleoid"/>
    <property type="evidence" value="ECO:0007669"/>
    <property type="project" value="TreeGrafter"/>
</dbReference>
<dbReference type="SUPFAM" id="SSF50249">
    <property type="entry name" value="Nucleic acid-binding proteins"/>
    <property type="match status" value="1"/>
</dbReference>
<evidence type="ECO:0000256" key="5">
    <source>
        <dbReference type="ARBA" id="ARBA00023172"/>
    </source>
</evidence>
<sequence>MTGQGAYRIEALVLRKTKLKESDLIVTLLAEDGSLVRAVAHGARKPQSPFASRLEPCAVVDVLLARGRSLDVAKEARFVAPNAAVRADFDVSAAALPLVELAGKVAEVGLENPRLFQCAVAALALMDKAAAGTVGAENAVVVGCADRARILCAACLLKELAFAGFRPSLAHCAVCGEPLSFAAPSSAFSPYEGGCLCDACAAAGERSRRIDAAVCVLARDLLHRPFADVVALSAPSSHVKGVLRIVQDLAEEHVGSRLKSVSFLLGAWE</sequence>
<dbReference type="InterPro" id="IPR003717">
    <property type="entry name" value="RecO"/>
</dbReference>
<comment type="caution">
    <text evidence="10">The sequence shown here is derived from an EMBL/GenBank/DDBJ whole genome shotgun (WGS) entry which is preliminary data.</text>
</comment>
<dbReference type="InterPro" id="IPR042242">
    <property type="entry name" value="RecO_C"/>
</dbReference>
<keyword evidence="5 8" id="KW-0233">DNA recombination</keyword>
<dbReference type="Gene3D" id="1.20.1440.120">
    <property type="entry name" value="Recombination protein O, C-terminal domain"/>
    <property type="match status" value="1"/>
</dbReference>
<dbReference type="Pfam" id="PF02565">
    <property type="entry name" value="RecO_C"/>
    <property type="match status" value="1"/>
</dbReference>
<reference evidence="10" key="2">
    <citation type="journal article" date="2021" name="PeerJ">
        <title>Extensive microbial diversity within the chicken gut microbiome revealed by metagenomics and culture.</title>
        <authorList>
            <person name="Gilroy R."/>
            <person name="Ravi A."/>
            <person name="Getino M."/>
            <person name="Pursley I."/>
            <person name="Horton D.L."/>
            <person name="Alikhan N.F."/>
            <person name="Baker D."/>
            <person name="Gharbi K."/>
            <person name="Hall N."/>
            <person name="Watson M."/>
            <person name="Adriaenssens E.M."/>
            <person name="Foster-Nyarko E."/>
            <person name="Jarju S."/>
            <person name="Secka A."/>
            <person name="Antonio M."/>
            <person name="Oren A."/>
            <person name="Chaudhuri R.R."/>
            <person name="La Ragione R."/>
            <person name="Hildebrand F."/>
            <person name="Pallen M.J."/>
        </authorList>
    </citation>
    <scope>NUCLEOTIDE SEQUENCE</scope>
    <source>
        <strain evidence="10">ChiGjej1B1-2707</strain>
    </source>
</reference>
<dbReference type="GO" id="GO:0006302">
    <property type="term" value="P:double-strand break repair"/>
    <property type="evidence" value="ECO:0007669"/>
    <property type="project" value="TreeGrafter"/>
</dbReference>